<reference evidence="22 23" key="1">
    <citation type="journal article" date="2013" name="PLoS ONE">
        <title>The first genomic and proteomic characterization of a deep-sea sulfate reducer: insights into the piezophilic lifestyle of Desulfovibrio piezophilus.</title>
        <authorList>
            <person name="Pradel N."/>
            <person name="Ji B."/>
            <person name="Gimenez G."/>
            <person name="Talla E."/>
            <person name="Lenoble P."/>
            <person name="Garel M."/>
            <person name="Tamburini C."/>
            <person name="Fourquet P."/>
            <person name="Lebrun R."/>
            <person name="Bertin P."/>
            <person name="Denis Y."/>
            <person name="Pophillat M."/>
            <person name="Barbe V."/>
            <person name="Ollivier B."/>
            <person name="Dolla A."/>
        </authorList>
    </citation>
    <scope>NUCLEOTIDE SEQUENCE [LARGE SCALE GENOMIC DNA]</scope>
    <source>
        <strain evidence="23">DSM 10523 / SB164P1</strain>
    </source>
</reference>
<keyword evidence="11" id="KW-1133">Transmembrane helix</keyword>
<keyword evidence="6 22" id="KW-0808">Transferase</keyword>
<evidence type="ECO:0000256" key="12">
    <source>
        <dbReference type="ARBA" id="ARBA00023012"/>
    </source>
</evidence>
<dbReference type="InterPro" id="IPR011006">
    <property type="entry name" value="CheY-like_superfamily"/>
</dbReference>
<keyword evidence="10" id="KW-0067">ATP-binding</keyword>
<dbReference type="CDD" id="cd00082">
    <property type="entry name" value="HisKA"/>
    <property type="match status" value="1"/>
</dbReference>
<evidence type="ECO:0000256" key="5">
    <source>
        <dbReference type="ARBA" id="ARBA00022553"/>
    </source>
</evidence>
<sequence>MRIFILAGREMEEPFLEWVLGDAEMTVVRSATVSRGIRRLEGVSAECALIVPDTEDRTWVRAIQRVRKEHRLHCIVLGNGIEEKDALAAGAFDVFDRKDVSREMMARSLRHLHGRIELEQSLERKKAELDWVEETARLGSWQLQIGGKTNWSQGLKNILGDEGRLTGDFSSLRSFIYPEDREIFDAANTATFRQGWPLDFEYRIVTDQDSIRYLHLHRRVEHGQGGQVDKAFGMVRDVTAEREFENFLFKRDAILQVVGKFAEQFLREPKWETGIASAMEALGKAVQVSRTFIFQLGDEIGGVPTATMIHEWTGSAMMPLLGRSEVSNQTFSPVFDRWRSILRNRKVIAGVIRNFPSDERQYFQKTGARSIMIIPVFVGQRWWGFIGLSEHEEDREWAPVEVESLTMAADIFGSAIQRERMEQLLKKANRSAEEAKTIALDASRAKSRFLANMSHEIRTPISGILGMAEMTITTGLTAEQRKNMDMIRDASGALLAIVNDILDLSKIEALKMDLNPEDFDFRALIETTMSPFASEAEVKSLRLHHKVDAEVPITVNGDPDRLAQILRNLVGNAMKFTEKGEIALDVTVQEWLGNRVCLLLTVRDTGKGIEKDLHDTIFESFTQADNSVRKKHQGTGLGLTISRELARMMGGEISVESEPGQGSLFSLTAWFGRVNRAVGKGDTAPISVQHTLHLNLLLAEDNALNQKFLTHFLTLFGHSVTVAGNGREALEILEKNGRKFDLVLMDIQMPEMGGMEATRAIRESNGRHYDATLPIIALTAYAMKGDKERMLAAGMDDYVSKPVDMKELSAAIARSVAYRDRGRKKVPSFCAPVNRAQKTKPVHLDMESLVERFDGNMPLLKEILELFLTESEEKLVVLQHSLAERNLVEVGAVLHSISNIASHVLAMEIVTLSLELEKGCSQGEIDTVMDGVARLRPRFESLVEEVRRRLISL</sequence>
<dbReference type="Gene3D" id="1.10.287.130">
    <property type="match status" value="1"/>
</dbReference>
<keyword evidence="7" id="KW-0812">Transmembrane</keyword>
<evidence type="ECO:0000256" key="10">
    <source>
        <dbReference type="ARBA" id="ARBA00022840"/>
    </source>
</evidence>
<dbReference type="RefSeq" id="WP_015415764.1">
    <property type="nucleotide sequence ID" value="NC_020409.1"/>
</dbReference>
<feature type="domain" description="Response regulatory" evidence="19">
    <location>
        <begin position="695"/>
        <end position="816"/>
    </location>
</feature>
<evidence type="ECO:0000256" key="16">
    <source>
        <dbReference type="PROSITE-ProRule" id="PRU00110"/>
    </source>
</evidence>
<dbReference type="InterPro" id="IPR036641">
    <property type="entry name" value="HPT_dom_sf"/>
</dbReference>
<dbReference type="BioCyc" id="DPIE1322246:BN4_RS17270-MONOMER"/>
<dbReference type="Gene3D" id="3.30.450.40">
    <property type="match status" value="1"/>
</dbReference>
<dbReference type="Gene3D" id="3.30.565.10">
    <property type="entry name" value="Histidine kinase-like ATPase, C-terminal domain"/>
    <property type="match status" value="1"/>
</dbReference>
<dbReference type="PRINTS" id="PR00344">
    <property type="entry name" value="BCTRLSENSOR"/>
</dbReference>
<feature type="domain" description="PAC" evidence="20">
    <location>
        <begin position="198"/>
        <end position="250"/>
    </location>
</feature>
<dbReference type="InterPro" id="IPR003018">
    <property type="entry name" value="GAF"/>
</dbReference>
<keyword evidence="8" id="KW-0547">Nucleotide-binding</keyword>
<dbReference type="SUPFAM" id="SSF52172">
    <property type="entry name" value="CheY-like"/>
    <property type="match status" value="1"/>
</dbReference>
<evidence type="ECO:0000256" key="2">
    <source>
        <dbReference type="ARBA" id="ARBA00004651"/>
    </source>
</evidence>
<dbReference type="Pfam" id="PF00072">
    <property type="entry name" value="Response_reg"/>
    <property type="match status" value="1"/>
</dbReference>
<keyword evidence="13" id="KW-0472">Membrane</keyword>
<dbReference type="Gene3D" id="3.40.50.2300">
    <property type="match status" value="1"/>
</dbReference>
<evidence type="ECO:0000256" key="15">
    <source>
        <dbReference type="ARBA" id="ARBA00068150"/>
    </source>
</evidence>
<evidence type="ECO:0000256" key="13">
    <source>
        <dbReference type="ARBA" id="ARBA00023136"/>
    </source>
</evidence>
<dbReference type="PROSITE" id="PS50894">
    <property type="entry name" value="HPT"/>
    <property type="match status" value="1"/>
</dbReference>
<keyword evidence="4" id="KW-1003">Cell membrane</keyword>
<dbReference type="AlphaFoldDB" id="M1WKJ7"/>
<evidence type="ECO:0000256" key="17">
    <source>
        <dbReference type="PROSITE-ProRule" id="PRU00169"/>
    </source>
</evidence>
<dbReference type="GO" id="GO:0000155">
    <property type="term" value="F:phosphorelay sensor kinase activity"/>
    <property type="evidence" value="ECO:0007669"/>
    <property type="project" value="InterPro"/>
</dbReference>
<evidence type="ECO:0000256" key="3">
    <source>
        <dbReference type="ARBA" id="ARBA00012438"/>
    </source>
</evidence>
<dbReference type="GO" id="GO:0005524">
    <property type="term" value="F:ATP binding"/>
    <property type="evidence" value="ECO:0007669"/>
    <property type="project" value="UniProtKB-KW"/>
</dbReference>
<dbReference type="CDD" id="cd16922">
    <property type="entry name" value="HATPase_EvgS-ArcB-TorS-like"/>
    <property type="match status" value="1"/>
</dbReference>
<dbReference type="KEGG" id="dpi:BN4_12486"/>
<evidence type="ECO:0000259" key="18">
    <source>
        <dbReference type="PROSITE" id="PS50109"/>
    </source>
</evidence>
<dbReference type="PROSITE" id="PS50110">
    <property type="entry name" value="RESPONSE_REGULATORY"/>
    <property type="match status" value="1"/>
</dbReference>
<dbReference type="STRING" id="1322246.BN4_12486"/>
<dbReference type="SMART" id="SM00086">
    <property type="entry name" value="PAC"/>
    <property type="match status" value="1"/>
</dbReference>
<evidence type="ECO:0000256" key="1">
    <source>
        <dbReference type="ARBA" id="ARBA00000085"/>
    </source>
</evidence>
<evidence type="ECO:0000256" key="9">
    <source>
        <dbReference type="ARBA" id="ARBA00022777"/>
    </source>
</evidence>
<evidence type="ECO:0000259" key="19">
    <source>
        <dbReference type="PROSITE" id="PS50110"/>
    </source>
</evidence>
<dbReference type="Gene3D" id="2.10.70.100">
    <property type="match status" value="1"/>
</dbReference>
<proteinExistence type="predicted"/>
<dbReference type="InterPro" id="IPR001789">
    <property type="entry name" value="Sig_transdc_resp-reg_receiver"/>
</dbReference>
<dbReference type="Gene3D" id="3.30.450.20">
    <property type="entry name" value="PAS domain"/>
    <property type="match status" value="1"/>
</dbReference>
<dbReference type="InterPro" id="IPR013655">
    <property type="entry name" value="PAS_fold_3"/>
</dbReference>
<dbReference type="SUPFAM" id="SSF55781">
    <property type="entry name" value="GAF domain-like"/>
    <property type="match status" value="1"/>
</dbReference>
<dbReference type="Pfam" id="PF08447">
    <property type="entry name" value="PAS_3"/>
    <property type="match status" value="1"/>
</dbReference>
<dbReference type="SMART" id="SM00448">
    <property type="entry name" value="REC"/>
    <property type="match status" value="1"/>
</dbReference>
<dbReference type="PROSITE" id="PS50109">
    <property type="entry name" value="HIS_KIN"/>
    <property type="match status" value="1"/>
</dbReference>
<evidence type="ECO:0000313" key="23">
    <source>
        <dbReference type="Proteomes" id="UP000011724"/>
    </source>
</evidence>
<dbReference type="SUPFAM" id="SSF55785">
    <property type="entry name" value="PYP-like sensor domain (PAS domain)"/>
    <property type="match status" value="1"/>
</dbReference>
<dbReference type="InterPro" id="IPR008207">
    <property type="entry name" value="Sig_transdc_His_kin_Hpt_dom"/>
</dbReference>
<comment type="subunit">
    <text evidence="14">At low DSF concentrations, interacts with RpfF.</text>
</comment>
<dbReference type="CDD" id="cd17546">
    <property type="entry name" value="REC_hyHK_CKI1_RcsC-like"/>
    <property type="match status" value="1"/>
</dbReference>
<evidence type="ECO:0000256" key="4">
    <source>
        <dbReference type="ARBA" id="ARBA00022475"/>
    </source>
</evidence>
<dbReference type="SUPFAM" id="SSF47384">
    <property type="entry name" value="Homodimeric domain of signal transducing histidine kinase"/>
    <property type="match status" value="1"/>
</dbReference>
<keyword evidence="23" id="KW-1185">Reference proteome</keyword>
<evidence type="ECO:0000256" key="6">
    <source>
        <dbReference type="ARBA" id="ARBA00022679"/>
    </source>
</evidence>
<dbReference type="PATRIC" id="fig|879567.3.peg.2662"/>
<keyword evidence="5 17" id="KW-0597">Phosphoprotein</keyword>
<dbReference type="InterPro" id="IPR003661">
    <property type="entry name" value="HisK_dim/P_dom"/>
</dbReference>
<dbReference type="HOGENOM" id="CLU_000445_114_15_7"/>
<protein>
    <recommendedName>
        <fullName evidence="15">Sensory/regulatory protein RpfC</fullName>
        <ecNumber evidence="3">2.7.13.3</ecNumber>
    </recommendedName>
</protein>
<organism evidence="22 23">
    <name type="scientific">Pseudodesulfovibrio piezophilus (strain DSM 21447 / JCM 15486 / C1TLV30)</name>
    <name type="common">Desulfovibrio piezophilus</name>
    <dbReference type="NCBI Taxonomy" id="1322246"/>
    <lineage>
        <taxon>Bacteria</taxon>
        <taxon>Pseudomonadati</taxon>
        <taxon>Thermodesulfobacteriota</taxon>
        <taxon>Desulfovibrionia</taxon>
        <taxon>Desulfovibrionales</taxon>
        <taxon>Desulfovibrionaceae</taxon>
    </lineage>
</organism>
<reference evidence="23" key="2">
    <citation type="journal article" date="2013" name="Stand. Genomic Sci.">
        <title>Complete genome sequence of Desulfocapsa sulfexigens, a marine deltaproteobacterium specialized in disproportionating inorganic sulfur compounds.</title>
        <authorList>
            <person name="Finster K.W."/>
            <person name="Kjeldsen K.U."/>
            <person name="Kube M."/>
            <person name="Reinhardt R."/>
            <person name="Mussmann M."/>
            <person name="Amann R."/>
            <person name="Schreiber L."/>
        </authorList>
    </citation>
    <scope>NUCLEOTIDE SEQUENCE [LARGE SCALE GENOMIC DNA]</scope>
    <source>
        <strain evidence="23">DSM 10523 / SB164P1</strain>
    </source>
</reference>
<dbReference type="Proteomes" id="UP000011724">
    <property type="component" value="Chromosome"/>
</dbReference>
<dbReference type="InterPro" id="IPR000014">
    <property type="entry name" value="PAS"/>
</dbReference>
<dbReference type="FunFam" id="1.10.287.130:FF:000002">
    <property type="entry name" value="Two-component osmosensing histidine kinase"/>
    <property type="match status" value="1"/>
</dbReference>
<feature type="domain" description="HPt" evidence="21">
    <location>
        <begin position="856"/>
        <end position="949"/>
    </location>
</feature>
<gene>
    <name evidence="22" type="ordered locus">BN4_12486</name>
</gene>
<dbReference type="GO" id="GO:0005886">
    <property type="term" value="C:plasma membrane"/>
    <property type="evidence" value="ECO:0007669"/>
    <property type="project" value="UniProtKB-SubCell"/>
</dbReference>
<feature type="modified residue" description="4-aspartylphosphate" evidence="17">
    <location>
        <position position="746"/>
    </location>
</feature>
<keyword evidence="9 22" id="KW-0418">Kinase</keyword>
<keyword evidence="12" id="KW-0902">Two-component regulatory system</keyword>
<dbReference type="InterPro" id="IPR005467">
    <property type="entry name" value="His_kinase_dom"/>
</dbReference>
<dbReference type="Pfam" id="PF00512">
    <property type="entry name" value="HisKA"/>
    <property type="match status" value="1"/>
</dbReference>
<dbReference type="SUPFAM" id="SSF47226">
    <property type="entry name" value="Histidine-containing phosphotransfer domain, HPT domain"/>
    <property type="match status" value="1"/>
</dbReference>
<dbReference type="PROSITE" id="PS50113">
    <property type="entry name" value="PAC"/>
    <property type="match status" value="1"/>
</dbReference>
<feature type="modified residue" description="Phosphohistidine" evidence="16">
    <location>
        <position position="895"/>
    </location>
</feature>
<accession>M1WKJ7</accession>
<name>M1WKJ7_PSEP2</name>
<dbReference type="eggNOG" id="COG2205">
    <property type="taxonomic scope" value="Bacteria"/>
</dbReference>
<dbReference type="EMBL" id="FO203427">
    <property type="protein sequence ID" value="CCH49721.1"/>
    <property type="molecule type" value="Genomic_DNA"/>
</dbReference>
<dbReference type="EC" id="2.7.13.3" evidence="3"/>
<evidence type="ECO:0000256" key="7">
    <source>
        <dbReference type="ARBA" id="ARBA00022692"/>
    </source>
</evidence>
<dbReference type="SMART" id="SM00388">
    <property type="entry name" value="HisKA"/>
    <property type="match status" value="1"/>
</dbReference>
<dbReference type="SUPFAM" id="SSF55874">
    <property type="entry name" value="ATPase domain of HSP90 chaperone/DNA topoisomerase II/histidine kinase"/>
    <property type="match status" value="1"/>
</dbReference>
<dbReference type="SMART" id="SM00065">
    <property type="entry name" value="GAF"/>
    <property type="match status" value="1"/>
</dbReference>
<dbReference type="InterPro" id="IPR035965">
    <property type="entry name" value="PAS-like_dom_sf"/>
</dbReference>
<dbReference type="SMART" id="SM00387">
    <property type="entry name" value="HATPase_c"/>
    <property type="match status" value="1"/>
</dbReference>
<evidence type="ECO:0000256" key="14">
    <source>
        <dbReference type="ARBA" id="ARBA00064003"/>
    </source>
</evidence>
<evidence type="ECO:0000259" key="21">
    <source>
        <dbReference type="PROSITE" id="PS50894"/>
    </source>
</evidence>
<evidence type="ECO:0000256" key="11">
    <source>
        <dbReference type="ARBA" id="ARBA00022989"/>
    </source>
</evidence>
<dbReference type="InterPro" id="IPR001610">
    <property type="entry name" value="PAC"/>
</dbReference>
<dbReference type="PANTHER" id="PTHR45339">
    <property type="entry name" value="HYBRID SIGNAL TRANSDUCTION HISTIDINE KINASE J"/>
    <property type="match status" value="1"/>
</dbReference>
<dbReference type="InterPro" id="IPR003594">
    <property type="entry name" value="HATPase_dom"/>
</dbReference>
<dbReference type="FunFam" id="3.30.565.10:FF:000010">
    <property type="entry name" value="Sensor histidine kinase RcsC"/>
    <property type="match status" value="1"/>
</dbReference>
<dbReference type="PANTHER" id="PTHR45339:SF1">
    <property type="entry name" value="HYBRID SIGNAL TRANSDUCTION HISTIDINE KINASE J"/>
    <property type="match status" value="1"/>
</dbReference>
<comment type="subcellular location">
    <subcellularLocation>
        <location evidence="2">Cell membrane</location>
        <topology evidence="2">Multi-pass membrane protein</topology>
    </subcellularLocation>
</comment>
<comment type="catalytic activity">
    <reaction evidence="1">
        <text>ATP + protein L-histidine = ADP + protein N-phospho-L-histidine.</text>
        <dbReference type="EC" id="2.7.13.3"/>
    </reaction>
</comment>
<dbReference type="InterPro" id="IPR029016">
    <property type="entry name" value="GAF-like_dom_sf"/>
</dbReference>
<evidence type="ECO:0000259" key="20">
    <source>
        <dbReference type="PROSITE" id="PS50113"/>
    </source>
</evidence>
<evidence type="ECO:0000256" key="8">
    <source>
        <dbReference type="ARBA" id="ARBA00022741"/>
    </source>
</evidence>
<evidence type="ECO:0000313" key="22">
    <source>
        <dbReference type="EMBL" id="CCH49721.1"/>
    </source>
</evidence>
<dbReference type="InterPro" id="IPR004358">
    <property type="entry name" value="Sig_transdc_His_kin-like_C"/>
</dbReference>
<feature type="domain" description="Histidine kinase" evidence="18">
    <location>
        <begin position="452"/>
        <end position="673"/>
    </location>
</feature>
<dbReference type="Pfam" id="PF01590">
    <property type="entry name" value="GAF"/>
    <property type="match status" value="1"/>
</dbReference>
<dbReference type="Gene3D" id="1.20.120.160">
    <property type="entry name" value="HPT domain"/>
    <property type="match status" value="1"/>
</dbReference>
<dbReference type="OrthoDB" id="9815750at2"/>
<dbReference type="InterPro" id="IPR036890">
    <property type="entry name" value="HATPase_C_sf"/>
</dbReference>
<dbReference type="InterPro" id="IPR000700">
    <property type="entry name" value="PAS-assoc_C"/>
</dbReference>
<dbReference type="InterPro" id="IPR036097">
    <property type="entry name" value="HisK_dim/P_sf"/>
</dbReference>
<dbReference type="Pfam" id="PF02518">
    <property type="entry name" value="HATPase_c"/>
    <property type="match status" value="1"/>
</dbReference>
<dbReference type="CDD" id="cd00130">
    <property type="entry name" value="PAS"/>
    <property type="match status" value="1"/>
</dbReference>